<evidence type="ECO:0000256" key="1">
    <source>
        <dbReference type="SAM" id="Phobius"/>
    </source>
</evidence>
<accession>A0A561PA05</accession>
<organism evidence="2 3">
    <name type="scientific">Chitinophaga polysaccharea</name>
    <dbReference type="NCBI Taxonomy" id="1293035"/>
    <lineage>
        <taxon>Bacteria</taxon>
        <taxon>Pseudomonadati</taxon>
        <taxon>Bacteroidota</taxon>
        <taxon>Chitinophagia</taxon>
        <taxon>Chitinophagales</taxon>
        <taxon>Chitinophagaceae</taxon>
        <taxon>Chitinophaga</taxon>
    </lineage>
</organism>
<comment type="caution">
    <text evidence="2">The sequence shown here is derived from an EMBL/GenBank/DDBJ whole genome shotgun (WGS) entry which is preliminary data.</text>
</comment>
<gene>
    <name evidence="2" type="ORF">FHW36_110166</name>
</gene>
<keyword evidence="1" id="KW-0472">Membrane</keyword>
<proteinExistence type="predicted"/>
<dbReference type="Proteomes" id="UP000320811">
    <property type="component" value="Unassembled WGS sequence"/>
</dbReference>
<keyword evidence="1" id="KW-1133">Transmembrane helix</keyword>
<evidence type="ECO:0000313" key="3">
    <source>
        <dbReference type="Proteomes" id="UP000320811"/>
    </source>
</evidence>
<sequence>MFRITIFSRTKNTGASFYGVKKNSLSQLSRFLWTDGVVLIAIEVTVMYLGIAFKLHYNIMVLQVFSTFVGQYWIYE</sequence>
<reference evidence="2 3" key="1">
    <citation type="submission" date="2019-06" db="EMBL/GenBank/DDBJ databases">
        <title>Sorghum-associated microbial communities from plants grown in Nebraska, USA.</title>
        <authorList>
            <person name="Schachtman D."/>
        </authorList>
    </citation>
    <scope>NUCLEOTIDE SEQUENCE [LARGE SCALE GENOMIC DNA]</scope>
    <source>
        <strain evidence="2 3">1209</strain>
    </source>
</reference>
<dbReference type="EMBL" id="VIWO01000010">
    <property type="protein sequence ID" value="TWF34965.1"/>
    <property type="molecule type" value="Genomic_DNA"/>
</dbReference>
<dbReference type="AlphaFoldDB" id="A0A561PA05"/>
<evidence type="ECO:0000313" key="2">
    <source>
        <dbReference type="EMBL" id="TWF34965.1"/>
    </source>
</evidence>
<feature type="transmembrane region" description="Helical" evidence="1">
    <location>
        <begin position="31"/>
        <end position="51"/>
    </location>
</feature>
<keyword evidence="3" id="KW-1185">Reference proteome</keyword>
<keyword evidence="1" id="KW-0812">Transmembrane</keyword>
<protein>
    <submittedName>
        <fullName evidence="2">Uncharacterized protein</fullName>
    </submittedName>
</protein>
<name>A0A561PA05_9BACT</name>